<dbReference type="InterPro" id="IPR020084">
    <property type="entry name" value="NUDIX_hydrolase_CS"/>
</dbReference>
<dbReference type="InterPro" id="IPR014078">
    <property type="entry name" value="Nudix_YtkD"/>
</dbReference>
<protein>
    <recommendedName>
        <fullName evidence="3">Nudix hydrolase domain-containing protein</fullName>
    </recommendedName>
</protein>
<dbReference type="SUPFAM" id="SSF55811">
    <property type="entry name" value="Nudix"/>
    <property type="match status" value="1"/>
</dbReference>
<keyword evidence="5" id="KW-1185">Reference proteome</keyword>
<evidence type="ECO:0000256" key="1">
    <source>
        <dbReference type="ARBA" id="ARBA00022801"/>
    </source>
</evidence>
<keyword evidence="1 2" id="KW-0378">Hydrolase</keyword>
<dbReference type="PROSITE" id="PS00893">
    <property type="entry name" value="NUDIX_BOX"/>
    <property type="match status" value="1"/>
</dbReference>
<dbReference type="Proteomes" id="UP000181936">
    <property type="component" value="Chromosome"/>
</dbReference>
<dbReference type="CDD" id="cd04665">
    <property type="entry name" value="NUDIX_RppH"/>
    <property type="match status" value="1"/>
</dbReference>
<dbReference type="GO" id="GO:0016787">
    <property type="term" value="F:hydrolase activity"/>
    <property type="evidence" value="ECO:0007669"/>
    <property type="project" value="UniProtKB-KW"/>
</dbReference>
<comment type="similarity">
    <text evidence="2">Belongs to the Nudix hydrolase family.</text>
</comment>
<gene>
    <name evidence="4" type="ORF">A9C19_09335</name>
</gene>
<dbReference type="Gene3D" id="3.90.79.10">
    <property type="entry name" value="Nucleoside Triphosphate Pyrophosphohydrolase"/>
    <property type="match status" value="1"/>
</dbReference>
<dbReference type="InterPro" id="IPR020476">
    <property type="entry name" value="Nudix_hydrolase"/>
</dbReference>
<evidence type="ECO:0000313" key="4">
    <source>
        <dbReference type="EMBL" id="APH04935.1"/>
    </source>
</evidence>
<accession>A0A1L3MRD9</accession>
<organism evidence="4 5">
    <name type="scientific">Bacillus weihaiensis</name>
    <dbReference type="NCBI Taxonomy" id="1547283"/>
    <lineage>
        <taxon>Bacteria</taxon>
        <taxon>Bacillati</taxon>
        <taxon>Bacillota</taxon>
        <taxon>Bacilli</taxon>
        <taxon>Bacillales</taxon>
        <taxon>Bacillaceae</taxon>
        <taxon>Bacillus</taxon>
    </lineage>
</organism>
<dbReference type="Pfam" id="PF00293">
    <property type="entry name" value="NUDIX"/>
    <property type="match status" value="1"/>
</dbReference>
<reference evidence="4 5" key="1">
    <citation type="journal article" date="2016" name="Sci. Rep.">
        <title>Complete genome sequence and transcriptomic analysis of a novel marine strain Bacillus weihaiensis reveals the mechanism of brown algae degradation.</title>
        <authorList>
            <person name="Zhu Y."/>
            <person name="Chen P."/>
            <person name="Bao Y."/>
            <person name="Men Y."/>
            <person name="Zeng Y."/>
            <person name="Yang J."/>
            <person name="Sun J."/>
            <person name="Sun Y."/>
        </authorList>
    </citation>
    <scope>NUCLEOTIDE SEQUENCE [LARGE SCALE GENOMIC DNA]</scope>
    <source>
        <strain evidence="4 5">Alg07</strain>
    </source>
</reference>
<evidence type="ECO:0000313" key="5">
    <source>
        <dbReference type="Proteomes" id="UP000181936"/>
    </source>
</evidence>
<dbReference type="AlphaFoldDB" id="A0A1L3MRD9"/>
<evidence type="ECO:0000256" key="2">
    <source>
        <dbReference type="RuleBase" id="RU003476"/>
    </source>
</evidence>
<proteinExistence type="inferred from homology"/>
<name>A0A1L3MRD9_9BACI</name>
<sequence length="133" mass="15425">MRLNHYQQSAIYKGKWVYVRNKERSTWEIPGGHREQGETIKETAIRELFEETGCIDVHLTPICDYSIGDSVTNTYGRLYLGRIKEMGLLPASEIGEMILFDGLPNNLTYSKIQPILYDRTLDYIKNCEAIYLK</sequence>
<dbReference type="PROSITE" id="PS51462">
    <property type="entry name" value="NUDIX"/>
    <property type="match status" value="1"/>
</dbReference>
<dbReference type="RefSeq" id="WP_072579730.1">
    <property type="nucleotide sequence ID" value="NZ_CP016020.1"/>
</dbReference>
<dbReference type="InterPro" id="IPR000086">
    <property type="entry name" value="NUDIX_hydrolase_dom"/>
</dbReference>
<dbReference type="OrthoDB" id="9131041at2"/>
<dbReference type="PRINTS" id="PR00502">
    <property type="entry name" value="NUDIXFAMILY"/>
</dbReference>
<evidence type="ECO:0000259" key="3">
    <source>
        <dbReference type="PROSITE" id="PS51462"/>
    </source>
</evidence>
<dbReference type="KEGG" id="bwh:A9C19_09335"/>
<dbReference type="InterPro" id="IPR015797">
    <property type="entry name" value="NUDIX_hydrolase-like_dom_sf"/>
</dbReference>
<dbReference type="STRING" id="1547283.A9C19_09335"/>
<dbReference type="EMBL" id="CP016020">
    <property type="protein sequence ID" value="APH04935.1"/>
    <property type="molecule type" value="Genomic_DNA"/>
</dbReference>
<feature type="domain" description="Nudix hydrolase" evidence="3">
    <location>
        <begin position="1"/>
        <end position="120"/>
    </location>
</feature>